<feature type="non-terminal residue" evidence="1">
    <location>
        <position position="108"/>
    </location>
</feature>
<gene>
    <name evidence="1" type="ORF">HAX54_025059</name>
</gene>
<proteinExistence type="predicted"/>
<name>A0ABS8V0X4_DATST</name>
<comment type="caution">
    <text evidence="1">The sequence shown here is derived from an EMBL/GenBank/DDBJ whole genome shotgun (WGS) entry which is preliminary data.</text>
</comment>
<protein>
    <submittedName>
        <fullName evidence="1">Uncharacterized protein</fullName>
    </submittedName>
</protein>
<accession>A0ABS8V0X4</accession>
<evidence type="ECO:0000313" key="2">
    <source>
        <dbReference type="Proteomes" id="UP000823775"/>
    </source>
</evidence>
<organism evidence="1 2">
    <name type="scientific">Datura stramonium</name>
    <name type="common">Jimsonweed</name>
    <name type="synonym">Common thornapple</name>
    <dbReference type="NCBI Taxonomy" id="4076"/>
    <lineage>
        <taxon>Eukaryota</taxon>
        <taxon>Viridiplantae</taxon>
        <taxon>Streptophyta</taxon>
        <taxon>Embryophyta</taxon>
        <taxon>Tracheophyta</taxon>
        <taxon>Spermatophyta</taxon>
        <taxon>Magnoliopsida</taxon>
        <taxon>eudicotyledons</taxon>
        <taxon>Gunneridae</taxon>
        <taxon>Pentapetalae</taxon>
        <taxon>asterids</taxon>
        <taxon>lamiids</taxon>
        <taxon>Solanales</taxon>
        <taxon>Solanaceae</taxon>
        <taxon>Solanoideae</taxon>
        <taxon>Datureae</taxon>
        <taxon>Datura</taxon>
    </lineage>
</organism>
<keyword evidence="2" id="KW-1185">Reference proteome</keyword>
<dbReference type="Proteomes" id="UP000823775">
    <property type="component" value="Unassembled WGS sequence"/>
</dbReference>
<sequence>MKLVEFGHKQLKQQGYKVQRGHFNSQIFLGQIVLEEVIGIDFVGVSDDEMDSWDFWSGNGEPFGSHHEGKWQILVQHEDFTTQIFRALGSKPGQNIVYSVLASLLSPL</sequence>
<evidence type="ECO:0000313" key="1">
    <source>
        <dbReference type="EMBL" id="MCD9640045.1"/>
    </source>
</evidence>
<reference evidence="1 2" key="1">
    <citation type="journal article" date="2021" name="BMC Genomics">
        <title>Datura genome reveals duplications of psychoactive alkaloid biosynthetic genes and high mutation rate following tissue culture.</title>
        <authorList>
            <person name="Rajewski A."/>
            <person name="Carter-House D."/>
            <person name="Stajich J."/>
            <person name="Litt A."/>
        </authorList>
    </citation>
    <scope>NUCLEOTIDE SEQUENCE [LARGE SCALE GENOMIC DNA]</scope>
    <source>
        <strain evidence="1">AR-01</strain>
    </source>
</reference>
<dbReference type="EMBL" id="JACEIK010003038">
    <property type="protein sequence ID" value="MCD9640045.1"/>
    <property type="molecule type" value="Genomic_DNA"/>
</dbReference>